<comment type="pathway">
    <text evidence="1">Protein modification; protein ubiquitination.</text>
</comment>
<sequence length="282" mass="32203">MDVGRCSTNDPKGLSYAQGLVTALENFEFLCGMVIWHDILFSINMVSKKQHSKTVCMDAALEQIKGVILYFKKYRAEGFSRIIDIAKEIAEEMDVEPVFPRNRQAKRKKHFDEQNDQNEEEALSAIESFRVNCFLVMIEMAIASLNSRFEEMELFENIFGFLINSERFCTTGLPSDVTVEVGDMSFHLHKFPLHSKSAFLERSIEENSDQEECIIKLNDIPGGAKSFELVARFCYGVKIEFSPANAVYLRCSSKHLEMTEKVAEENLIAQSEMFLNQVVLCN</sequence>
<organism evidence="2">
    <name type="scientific">Zea mays</name>
    <name type="common">Maize</name>
    <dbReference type="NCBI Taxonomy" id="4577"/>
    <lineage>
        <taxon>Eukaryota</taxon>
        <taxon>Viridiplantae</taxon>
        <taxon>Streptophyta</taxon>
        <taxon>Embryophyta</taxon>
        <taxon>Tracheophyta</taxon>
        <taxon>Spermatophyta</taxon>
        <taxon>Magnoliopsida</taxon>
        <taxon>Liliopsida</taxon>
        <taxon>Poales</taxon>
        <taxon>Poaceae</taxon>
        <taxon>PACMAD clade</taxon>
        <taxon>Panicoideae</taxon>
        <taxon>Andropogonodae</taxon>
        <taxon>Andropogoneae</taxon>
        <taxon>Tripsacinae</taxon>
        <taxon>Zea</taxon>
    </lineage>
</organism>
<gene>
    <name evidence="2" type="ORF">ZEAMMB73_Zm00001d019456</name>
</gene>
<dbReference type="SUPFAM" id="SSF54695">
    <property type="entry name" value="POZ domain"/>
    <property type="match status" value="1"/>
</dbReference>
<dbReference type="ExpressionAtlas" id="A0A1D6HXK2">
    <property type="expression patterns" value="baseline"/>
</dbReference>
<dbReference type="PROSITE" id="PS50097">
    <property type="entry name" value="BTB"/>
    <property type="match status" value="1"/>
</dbReference>
<dbReference type="STRING" id="4577.A0A1D6HXK2"/>
<dbReference type="Pfam" id="PF00651">
    <property type="entry name" value="BTB"/>
    <property type="match status" value="1"/>
</dbReference>
<dbReference type="Gene3D" id="3.30.710.10">
    <property type="entry name" value="Potassium Channel Kv1.1, Chain A"/>
    <property type="match status" value="1"/>
</dbReference>
<dbReference type="PANTHER" id="PTHR32370">
    <property type="entry name" value="OS12G0117600 PROTEIN"/>
    <property type="match status" value="1"/>
</dbReference>
<reference evidence="2" key="1">
    <citation type="submission" date="2015-12" db="EMBL/GenBank/DDBJ databases">
        <title>Update maize B73 reference genome by single molecule sequencing technologies.</title>
        <authorList>
            <consortium name="Maize Genome Sequencing Project"/>
            <person name="Ware D."/>
        </authorList>
    </citation>
    <scope>NUCLEOTIDE SEQUENCE [LARGE SCALE GENOMIC DNA]</scope>
    <source>
        <tissue evidence="2">Seedling</tissue>
    </source>
</reference>
<dbReference type="InParanoid" id="A0A1D6HXK2"/>
<proteinExistence type="predicted"/>
<dbReference type="InterPro" id="IPR043454">
    <property type="entry name" value="NPH3/RPT2-like"/>
</dbReference>
<accession>A0A1D6HXK2</accession>
<dbReference type="EMBL" id="CM007650">
    <property type="protein sequence ID" value="ONM52946.1"/>
    <property type="molecule type" value="Genomic_DNA"/>
</dbReference>
<protein>
    <submittedName>
        <fullName evidence="2">Uncharacterized protein</fullName>
    </submittedName>
</protein>
<dbReference type="InterPro" id="IPR000210">
    <property type="entry name" value="BTB/POZ_dom"/>
</dbReference>
<evidence type="ECO:0000313" key="2">
    <source>
        <dbReference type="EMBL" id="ONM52946.1"/>
    </source>
</evidence>
<dbReference type="PaxDb" id="4577-GRMZM2G364697_P01"/>
<dbReference type="SMR" id="A0A1D6HXK2"/>
<dbReference type="InterPro" id="IPR011333">
    <property type="entry name" value="SKP1/BTB/POZ_sf"/>
</dbReference>
<name>A0A1D6HXK2_MAIZE</name>
<dbReference type="AlphaFoldDB" id="A0A1D6HXK2"/>
<evidence type="ECO:0000256" key="1">
    <source>
        <dbReference type="ARBA" id="ARBA00004906"/>
    </source>
</evidence>